<dbReference type="PANTHER" id="PTHR33356">
    <property type="entry name" value="TIP41-LIKE PROTEIN"/>
    <property type="match status" value="1"/>
</dbReference>
<evidence type="ECO:0000313" key="2">
    <source>
        <dbReference type="EMBL" id="KAI9195058.1"/>
    </source>
</evidence>
<sequence>MMAVDLHNTDQSLISSSSSGFFTQDHDTFFSLNKLIETNNSSDNTWSSCFGSSDSGSVLGSPVESELGSTETESDPEEEEQDDYFAELSRQMAHYMLQDDEKHEKSWGLTRSPQSTLRSSSPFGSNRESPKGPSREPSPPPTMFEELEKMKINNLFCNHQNNEFQSKQALIDDQIRAIQFFKLKQEQAMKQLDNKKQFKQHQQNKSKAFGDGSNHNVQKANRPPSSTTSISYQSQTQTHQQQLGSGMRAVFRGGSTSSRAGSCGTGVFLPRGISYSPDQTRKKPGRATVVIPARVVQALKQHFDKVGGGVPSGFNGRRSTFPLQHDVDVAGERKNSFYKQQQQQSQSMNKQEIGLPQEWTY</sequence>
<dbReference type="Proteomes" id="UP001064489">
    <property type="component" value="Chromosome 1"/>
</dbReference>
<dbReference type="EMBL" id="JAJSOW010000003">
    <property type="protein sequence ID" value="KAI9195058.1"/>
    <property type="molecule type" value="Genomic_DNA"/>
</dbReference>
<feature type="region of interest" description="Disordered" evidence="1">
    <location>
        <begin position="194"/>
        <end position="285"/>
    </location>
</feature>
<name>A0AAD5P1S7_ACENE</name>
<feature type="compositionally biased region" description="Polar residues" evidence="1">
    <location>
        <begin position="109"/>
        <end position="126"/>
    </location>
</feature>
<accession>A0AAD5P1S7</accession>
<feature type="region of interest" description="Disordered" evidence="1">
    <location>
        <begin position="100"/>
        <end position="143"/>
    </location>
</feature>
<feature type="region of interest" description="Disordered" evidence="1">
    <location>
        <begin position="53"/>
        <end position="82"/>
    </location>
</feature>
<dbReference type="AlphaFoldDB" id="A0AAD5P1S7"/>
<organism evidence="2 3">
    <name type="scientific">Acer negundo</name>
    <name type="common">Box elder</name>
    <dbReference type="NCBI Taxonomy" id="4023"/>
    <lineage>
        <taxon>Eukaryota</taxon>
        <taxon>Viridiplantae</taxon>
        <taxon>Streptophyta</taxon>
        <taxon>Embryophyta</taxon>
        <taxon>Tracheophyta</taxon>
        <taxon>Spermatophyta</taxon>
        <taxon>Magnoliopsida</taxon>
        <taxon>eudicotyledons</taxon>
        <taxon>Gunneridae</taxon>
        <taxon>Pentapetalae</taxon>
        <taxon>rosids</taxon>
        <taxon>malvids</taxon>
        <taxon>Sapindales</taxon>
        <taxon>Sapindaceae</taxon>
        <taxon>Hippocastanoideae</taxon>
        <taxon>Acereae</taxon>
        <taxon>Acer</taxon>
    </lineage>
</organism>
<reference evidence="2" key="1">
    <citation type="journal article" date="2022" name="Plant J.">
        <title>Strategies of tolerance reflected in two North American maple genomes.</title>
        <authorList>
            <person name="McEvoy S.L."/>
            <person name="Sezen U.U."/>
            <person name="Trouern-Trend A."/>
            <person name="McMahon S.M."/>
            <person name="Schaberg P.G."/>
            <person name="Yang J."/>
            <person name="Wegrzyn J.L."/>
            <person name="Swenson N.G."/>
        </authorList>
    </citation>
    <scope>NUCLEOTIDE SEQUENCE</scope>
    <source>
        <strain evidence="2">91603</strain>
    </source>
</reference>
<evidence type="ECO:0000256" key="1">
    <source>
        <dbReference type="SAM" id="MobiDB-lite"/>
    </source>
</evidence>
<keyword evidence="3" id="KW-1185">Reference proteome</keyword>
<dbReference type="PANTHER" id="PTHR33356:SF16">
    <property type="entry name" value="G PATCH DOMAIN PROTEIN"/>
    <property type="match status" value="1"/>
</dbReference>
<feature type="compositionally biased region" description="Low complexity" evidence="1">
    <location>
        <begin position="225"/>
        <end position="245"/>
    </location>
</feature>
<gene>
    <name evidence="2" type="ORF">LWI28_011279</name>
</gene>
<reference evidence="2" key="2">
    <citation type="submission" date="2023-02" db="EMBL/GenBank/DDBJ databases">
        <authorList>
            <person name="Swenson N.G."/>
            <person name="Wegrzyn J.L."/>
            <person name="Mcevoy S.L."/>
        </authorList>
    </citation>
    <scope>NUCLEOTIDE SEQUENCE</scope>
    <source>
        <strain evidence="2">91603</strain>
        <tissue evidence="2">Leaf</tissue>
    </source>
</reference>
<feature type="region of interest" description="Disordered" evidence="1">
    <location>
        <begin position="341"/>
        <end position="361"/>
    </location>
</feature>
<feature type="compositionally biased region" description="Acidic residues" evidence="1">
    <location>
        <begin position="72"/>
        <end position="82"/>
    </location>
</feature>
<proteinExistence type="predicted"/>
<evidence type="ECO:0000313" key="3">
    <source>
        <dbReference type="Proteomes" id="UP001064489"/>
    </source>
</evidence>
<protein>
    <submittedName>
        <fullName evidence="2">Uncharacterized protein</fullName>
    </submittedName>
</protein>
<comment type="caution">
    <text evidence="2">The sequence shown here is derived from an EMBL/GenBank/DDBJ whole genome shotgun (WGS) entry which is preliminary data.</text>
</comment>